<evidence type="ECO:0000313" key="3">
    <source>
        <dbReference type="Proteomes" id="UP000054481"/>
    </source>
</evidence>
<name>A0A0F7ZWZ5_9HYPO</name>
<organism evidence="2 3">
    <name type="scientific">Hirsutella minnesotensis 3608</name>
    <dbReference type="NCBI Taxonomy" id="1043627"/>
    <lineage>
        <taxon>Eukaryota</taxon>
        <taxon>Fungi</taxon>
        <taxon>Dikarya</taxon>
        <taxon>Ascomycota</taxon>
        <taxon>Pezizomycotina</taxon>
        <taxon>Sordariomycetes</taxon>
        <taxon>Hypocreomycetidae</taxon>
        <taxon>Hypocreales</taxon>
        <taxon>Ophiocordycipitaceae</taxon>
        <taxon>Hirsutella</taxon>
    </lineage>
</organism>
<feature type="compositionally biased region" description="Basic and acidic residues" evidence="1">
    <location>
        <begin position="201"/>
        <end position="214"/>
    </location>
</feature>
<keyword evidence="3" id="KW-1185">Reference proteome</keyword>
<evidence type="ECO:0000313" key="2">
    <source>
        <dbReference type="EMBL" id="KJZ69832.1"/>
    </source>
</evidence>
<dbReference type="AlphaFoldDB" id="A0A0F7ZWZ5"/>
<gene>
    <name evidence="2" type="ORF">HIM_10785</name>
</gene>
<accession>A0A0F7ZWZ5</accession>
<sequence>MQGSEDLHLVHESHALSGQYFRNSLRRLSAESADFVLLDPSLSFYDGFYYPEAIVEPLDLDNRDLSTTPNSPTRYENPVWPSQAASLPAFGEIGKEHTQKHESHDQRMSKRKSDEERKNPTSKGFPSAKALHTPETPRKLSGSKFQSEGISGTERRRKRVRNLSKSLAEHENSSTLRSSPRNRGKVRERNGFFAGCRRSARIRDLHRSKLERAR</sequence>
<protein>
    <submittedName>
        <fullName evidence="2">Uncharacterized protein</fullName>
    </submittedName>
</protein>
<feature type="compositionally biased region" description="Basic and acidic residues" evidence="1">
    <location>
        <begin position="96"/>
        <end position="119"/>
    </location>
</feature>
<reference evidence="2 3" key="1">
    <citation type="journal article" date="2014" name="Genome Biol. Evol.">
        <title>Comparative genomics and transcriptomics analyses reveal divergent lifestyle features of nematode endoparasitic fungus Hirsutella minnesotensis.</title>
        <authorList>
            <person name="Lai Y."/>
            <person name="Liu K."/>
            <person name="Zhang X."/>
            <person name="Zhang X."/>
            <person name="Li K."/>
            <person name="Wang N."/>
            <person name="Shu C."/>
            <person name="Wu Y."/>
            <person name="Wang C."/>
            <person name="Bushley K.E."/>
            <person name="Xiang M."/>
            <person name="Liu X."/>
        </authorList>
    </citation>
    <scope>NUCLEOTIDE SEQUENCE [LARGE SCALE GENOMIC DNA]</scope>
    <source>
        <strain evidence="2 3">3608</strain>
    </source>
</reference>
<proteinExistence type="predicted"/>
<dbReference type="Proteomes" id="UP000054481">
    <property type="component" value="Unassembled WGS sequence"/>
</dbReference>
<dbReference type="EMBL" id="KQ030675">
    <property type="protein sequence ID" value="KJZ69832.1"/>
    <property type="molecule type" value="Genomic_DNA"/>
</dbReference>
<feature type="region of interest" description="Disordered" evidence="1">
    <location>
        <begin position="61"/>
        <end position="82"/>
    </location>
</feature>
<feature type="compositionally biased region" description="Polar residues" evidence="1">
    <location>
        <begin position="65"/>
        <end position="74"/>
    </location>
</feature>
<feature type="region of interest" description="Disordered" evidence="1">
    <location>
        <begin position="96"/>
        <end position="214"/>
    </location>
</feature>
<evidence type="ECO:0000256" key="1">
    <source>
        <dbReference type="SAM" id="MobiDB-lite"/>
    </source>
</evidence>